<sequence>MMVHIADVRLNVQTHEVVRAKQSIYLTKQEFKLLQLLIDNKNTLVSREGILKHIWHASGSMKTRIVDVYIGYLRKKIDQNFEKKLIKTVHAKGYMITA</sequence>
<dbReference type="SUPFAM" id="SSF46894">
    <property type="entry name" value="C-terminal effector domain of the bipartite response regulators"/>
    <property type="match status" value="1"/>
</dbReference>
<keyword evidence="1" id="KW-0597">Phosphoprotein</keyword>
<evidence type="ECO:0000256" key="1">
    <source>
        <dbReference type="ARBA" id="ARBA00022553"/>
    </source>
</evidence>
<dbReference type="Proteomes" id="UP000231383">
    <property type="component" value="Unassembled WGS sequence"/>
</dbReference>
<evidence type="ECO:0000256" key="2">
    <source>
        <dbReference type="ARBA" id="ARBA00023012"/>
    </source>
</evidence>
<keyword evidence="5" id="KW-0804">Transcription</keyword>
<dbReference type="SMART" id="SM00862">
    <property type="entry name" value="Trans_reg_C"/>
    <property type="match status" value="1"/>
</dbReference>
<evidence type="ECO:0000259" key="7">
    <source>
        <dbReference type="PROSITE" id="PS51755"/>
    </source>
</evidence>
<reference evidence="9" key="1">
    <citation type="submission" date="2017-09" db="EMBL/GenBank/DDBJ databases">
        <title>Depth-based differentiation of microbial function through sediment-hosted aquifers and enrichment of novel symbionts in the deep terrestrial subsurface.</title>
        <authorList>
            <person name="Probst A.J."/>
            <person name="Ladd B."/>
            <person name="Jarett J.K."/>
            <person name="Geller-Mcgrath D.E."/>
            <person name="Sieber C.M.K."/>
            <person name="Emerson J.B."/>
            <person name="Anantharaman K."/>
            <person name="Thomas B.C."/>
            <person name="Malmstrom R."/>
            <person name="Stieglmeier M."/>
            <person name="Klingl A."/>
            <person name="Woyke T."/>
            <person name="Ryan C.M."/>
            <person name="Banfield J.F."/>
        </authorList>
    </citation>
    <scope>NUCLEOTIDE SEQUENCE [LARGE SCALE GENOMIC DNA]</scope>
</reference>
<keyword evidence="3" id="KW-0805">Transcription regulation</keyword>
<evidence type="ECO:0000256" key="5">
    <source>
        <dbReference type="ARBA" id="ARBA00023163"/>
    </source>
</evidence>
<feature type="DNA-binding region" description="OmpR/PhoB-type" evidence="6">
    <location>
        <begin position="1"/>
        <end position="98"/>
    </location>
</feature>
<evidence type="ECO:0000256" key="6">
    <source>
        <dbReference type="PROSITE-ProRule" id="PRU01091"/>
    </source>
</evidence>
<keyword evidence="4 6" id="KW-0238">DNA-binding</keyword>
<dbReference type="EMBL" id="PFSC01000024">
    <property type="protein sequence ID" value="PJC33841.1"/>
    <property type="molecule type" value="Genomic_DNA"/>
</dbReference>
<dbReference type="PANTHER" id="PTHR48111">
    <property type="entry name" value="REGULATOR OF RPOS"/>
    <property type="match status" value="1"/>
</dbReference>
<dbReference type="GO" id="GO:0006355">
    <property type="term" value="P:regulation of DNA-templated transcription"/>
    <property type="evidence" value="ECO:0007669"/>
    <property type="project" value="InterPro"/>
</dbReference>
<evidence type="ECO:0000313" key="8">
    <source>
        <dbReference type="EMBL" id="PJC33841.1"/>
    </source>
</evidence>
<evidence type="ECO:0000313" key="9">
    <source>
        <dbReference type="Proteomes" id="UP000231383"/>
    </source>
</evidence>
<dbReference type="GO" id="GO:0000976">
    <property type="term" value="F:transcription cis-regulatory region binding"/>
    <property type="evidence" value="ECO:0007669"/>
    <property type="project" value="TreeGrafter"/>
</dbReference>
<name>A0A2M8F3K7_9BACT</name>
<dbReference type="CDD" id="cd00383">
    <property type="entry name" value="trans_reg_C"/>
    <property type="match status" value="1"/>
</dbReference>
<comment type="caution">
    <text evidence="8">The sequence shown here is derived from an EMBL/GenBank/DDBJ whole genome shotgun (WGS) entry which is preliminary data.</text>
</comment>
<dbReference type="Gene3D" id="1.10.10.10">
    <property type="entry name" value="Winged helix-like DNA-binding domain superfamily/Winged helix DNA-binding domain"/>
    <property type="match status" value="1"/>
</dbReference>
<dbReference type="PROSITE" id="PS51755">
    <property type="entry name" value="OMPR_PHOB"/>
    <property type="match status" value="1"/>
</dbReference>
<feature type="domain" description="OmpR/PhoB-type" evidence="7">
    <location>
        <begin position="1"/>
        <end position="98"/>
    </location>
</feature>
<dbReference type="GO" id="GO:0032993">
    <property type="term" value="C:protein-DNA complex"/>
    <property type="evidence" value="ECO:0007669"/>
    <property type="project" value="TreeGrafter"/>
</dbReference>
<dbReference type="FunFam" id="1.10.10.10:FF:000005">
    <property type="entry name" value="Two-component system response regulator"/>
    <property type="match status" value="1"/>
</dbReference>
<keyword evidence="2" id="KW-0902">Two-component regulatory system</keyword>
<accession>A0A2M8F3K7</accession>
<evidence type="ECO:0000256" key="4">
    <source>
        <dbReference type="ARBA" id="ARBA00023125"/>
    </source>
</evidence>
<dbReference type="InterPro" id="IPR039420">
    <property type="entry name" value="WalR-like"/>
</dbReference>
<dbReference type="InterPro" id="IPR016032">
    <property type="entry name" value="Sig_transdc_resp-reg_C-effctor"/>
</dbReference>
<proteinExistence type="predicted"/>
<dbReference type="PANTHER" id="PTHR48111:SF22">
    <property type="entry name" value="REGULATOR OF RPOS"/>
    <property type="match status" value="1"/>
</dbReference>
<organism evidence="8 9">
    <name type="scientific">Candidatus Roizmanbacteria bacterium CG_4_9_14_0_2_um_filter_39_13</name>
    <dbReference type="NCBI Taxonomy" id="1974839"/>
    <lineage>
        <taxon>Bacteria</taxon>
        <taxon>Candidatus Roizmaniibacteriota</taxon>
    </lineage>
</organism>
<dbReference type="Pfam" id="PF00486">
    <property type="entry name" value="Trans_reg_C"/>
    <property type="match status" value="1"/>
</dbReference>
<dbReference type="InterPro" id="IPR036388">
    <property type="entry name" value="WH-like_DNA-bd_sf"/>
</dbReference>
<dbReference type="GO" id="GO:0005829">
    <property type="term" value="C:cytosol"/>
    <property type="evidence" value="ECO:0007669"/>
    <property type="project" value="TreeGrafter"/>
</dbReference>
<protein>
    <recommendedName>
        <fullName evidence="7">OmpR/PhoB-type domain-containing protein</fullName>
    </recommendedName>
</protein>
<dbReference type="InterPro" id="IPR001867">
    <property type="entry name" value="OmpR/PhoB-type_DNA-bd"/>
</dbReference>
<evidence type="ECO:0000256" key="3">
    <source>
        <dbReference type="ARBA" id="ARBA00023015"/>
    </source>
</evidence>
<dbReference type="GO" id="GO:0000156">
    <property type="term" value="F:phosphorelay response regulator activity"/>
    <property type="evidence" value="ECO:0007669"/>
    <property type="project" value="TreeGrafter"/>
</dbReference>
<gene>
    <name evidence="8" type="ORF">CO051_00875</name>
</gene>
<dbReference type="AlphaFoldDB" id="A0A2M8F3K7"/>